<protein>
    <submittedName>
        <fullName evidence="3">Teichoic acid biosynthesis protein</fullName>
    </submittedName>
</protein>
<dbReference type="CDD" id="cd06533">
    <property type="entry name" value="Glyco_transf_WecG_TagA"/>
    <property type="match status" value="1"/>
</dbReference>
<accession>A0A0G0WUZ3</accession>
<name>A0A0G0WUZ3_9BACT</name>
<proteinExistence type="predicted"/>
<organism evidence="3 4">
    <name type="scientific">Candidatus Wolfebacteria bacterium GW2011_GWB1_41_12</name>
    <dbReference type="NCBI Taxonomy" id="1619006"/>
    <lineage>
        <taxon>Bacteria</taxon>
        <taxon>Candidatus Wolfeibacteriota</taxon>
    </lineage>
</organism>
<dbReference type="Pfam" id="PF03808">
    <property type="entry name" value="Glyco_tran_WecG"/>
    <property type="match status" value="1"/>
</dbReference>
<evidence type="ECO:0000256" key="1">
    <source>
        <dbReference type="ARBA" id="ARBA00022676"/>
    </source>
</evidence>
<keyword evidence="2" id="KW-0808">Transferase</keyword>
<evidence type="ECO:0000256" key="2">
    <source>
        <dbReference type="ARBA" id="ARBA00022679"/>
    </source>
</evidence>
<reference evidence="3 4" key="1">
    <citation type="journal article" date="2015" name="Nature">
        <title>rRNA introns, odd ribosomes, and small enigmatic genomes across a large radiation of phyla.</title>
        <authorList>
            <person name="Brown C.T."/>
            <person name="Hug L.A."/>
            <person name="Thomas B.C."/>
            <person name="Sharon I."/>
            <person name="Castelle C.J."/>
            <person name="Singh A."/>
            <person name="Wilkins M.J."/>
            <person name="Williams K.H."/>
            <person name="Banfield J.F."/>
        </authorList>
    </citation>
    <scope>NUCLEOTIDE SEQUENCE [LARGE SCALE GENOMIC DNA]</scope>
</reference>
<gene>
    <name evidence="3" type="ORF">UU38_C0012G0005</name>
</gene>
<comment type="caution">
    <text evidence="3">The sequence shown here is derived from an EMBL/GenBank/DDBJ whole genome shotgun (WGS) entry which is preliminary data.</text>
</comment>
<dbReference type="Proteomes" id="UP000033918">
    <property type="component" value="Unassembled WGS sequence"/>
</dbReference>
<keyword evidence="1" id="KW-0328">Glycosyltransferase</keyword>
<dbReference type="AlphaFoldDB" id="A0A0G0WUZ3"/>
<dbReference type="GO" id="GO:0016758">
    <property type="term" value="F:hexosyltransferase activity"/>
    <property type="evidence" value="ECO:0007669"/>
    <property type="project" value="TreeGrafter"/>
</dbReference>
<evidence type="ECO:0000313" key="3">
    <source>
        <dbReference type="EMBL" id="KKR88260.1"/>
    </source>
</evidence>
<evidence type="ECO:0000313" key="4">
    <source>
        <dbReference type="Proteomes" id="UP000033918"/>
    </source>
</evidence>
<dbReference type="PANTHER" id="PTHR34136:SF1">
    <property type="entry name" value="UDP-N-ACETYL-D-MANNOSAMINURONIC ACID TRANSFERASE"/>
    <property type="match status" value="1"/>
</dbReference>
<sequence length="240" mass="26481">MLSKKIILGVGVIDVSFNTILEYLVKKLKNEGKKFYLVTPNPELLMIARRDESYKKVLNNAELALPDGIGVVIAGKILGKPLKARITGVDFVYNFCNAIAKQPITVGFLGGGPNVAEKASKCLIKKYPGLKVGFAYEDWPPQSVVSSQESVVSCDLLFVAFGSPKQEKWIAENLDMLPVKAAMGVGGAFDFISGKVRRAPKFVRGLGLEWLFRLAIQPWRIKRQVALIKFTALVIKEKLL</sequence>
<dbReference type="PANTHER" id="PTHR34136">
    <property type="match status" value="1"/>
</dbReference>
<dbReference type="EMBL" id="LCAK01000012">
    <property type="protein sequence ID" value="KKR88260.1"/>
    <property type="molecule type" value="Genomic_DNA"/>
</dbReference>
<dbReference type="InterPro" id="IPR004629">
    <property type="entry name" value="WecG_TagA_CpsF"/>
</dbReference>
<dbReference type="NCBIfam" id="TIGR00696">
    <property type="entry name" value="wecG_tagA_cpsF"/>
    <property type="match status" value="1"/>
</dbReference>